<dbReference type="PANTHER" id="PTHR43080">
    <property type="entry name" value="CBS DOMAIN-CONTAINING PROTEIN CBSX3, MITOCHONDRIAL"/>
    <property type="match status" value="1"/>
</dbReference>
<protein>
    <submittedName>
        <fullName evidence="5">CBS domain-containing protein</fullName>
    </submittedName>
</protein>
<dbReference type="Pfam" id="PF00571">
    <property type="entry name" value="CBS"/>
    <property type="match status" value="2"/>
</dbReference>
<keyword evidence="6" id="KW-1185">Reference proteome</keyword>
<keyword evidence="1 2" id="KW-0129">CBS domain</keyword>
<dbReference type="InterPro" id="IPR000644">
    <property type="entry name" value="CBS_dom"/>
</dbReference>
<proteinExistence type="predicted"/>
<gene>
    <name evidence="5" type="ORF">SAMN04487963_1917</name>
</gene>
<name>A0A1I4PC52_9GAMM</name>
<dbReference type="PANTHER" id="PTHR43080:SF2">
    <property type="entry name" value="CBS DOMAIN-CONTAINING PROTEIN"/>
    <property type="match status" value="1"/>
</dbReference>
<evidence type="ECO:0000256" key="2">
    <source>
        <dbReference type="PROSITE-ProRule" id="PRU00703"/>
    </source>
</evidence>
<feature type="domain" description="CBS" evidence="4">
    <location>
        <begin position="152"/>
        <end position="210"/>
    </location>
</feature>
<evidence type="ECO:0000313" key="6">
    <source>
        <dbReference type="Proteomes" id="UP000198519"/>
    </source>
</evidence>
<accession>A0A1I4PC52</accession>
<evidence type="ECO:0000256" key="3">
    <source>
        <dbReference type="SAM" id="MobiDB-lite"/>
    </source>
</evidence>
<feature type="domain" description="CBS" evidence="4">
    <location>
        <begin position="87"/>
        <end position="142"/>
    </location>
</feature>
<dbReference type="Proteomes" id="UP000198519">
    <property type="component" value="Unassembled WGS sequence"/>
</dbReference>
<dbReference type="AlphaFoldDB" id="A0A1I4PC52"/>
<evidence type="ECO:0000259" key="4">
    <source>
        <dbReference type="PROSITE" id="PS51371"/>
    </source>
</evidence>
<dbReference type="EMBL" id="FOUE01000002">
    <property type="protein sequence ID" value="SFM25106.1"/>
    <property type="molecule type" value="Genomic_DNA"/>
</dbReference>
<dbReference type="PROSITE" id="PS51371">
    <property type="entry name" value="CBS"/>
    <property type="match status" value="2"/>
</dbReference>
<feature type="region of interest" description="Disordered" evidence="3">
    <location>
        <begin position="58"/>
        <end position="80"/>
    </location>
</feature>
<sequence>MAIYVNEPGRPTGTRLPEVFKDRPVGSVTELVEGHRINPNRNDAIDPEVLNAQWPAHTPEQAAERYQQSSTEQPEPERPYLPAKKLATKELFSVDTSATLAQGMSDMSRHGIHHLVVVAEGDVAGVVERQWILAWLLETNRSANQTTFSQIELPPFLTATPETDSHLLARLMLAHRLDAALLINREGQPAGIVTSTDFLRLYADTRSQQSSV</sequence>
<dbReference type="SMART" id="SM00116">
    <property type="entry name" value="CBS"/>
    <property type="match status" value="2"/>
</dbReference>
<reference evidence="6" key="1">
    <citation type="submission" date="2016-10" db="EMBL/GenBank/DDBJ databases">
        <authorList>
            <person name="Varghese N."/>
            <person name="Submissions S."/>
        </authorList>
    </citation>
    <scope>NUCLEOTIDE SEQUENCE [LARGE SCALE GENOMIC DNA]</scope>
    <source>
        <strain evidence="6">CGMCC 1.7061</strain>
    </source>
</reference>
<dbReference type="InterPro" id="IPR051257">
    <property type="entry name" value="Diverse_CBS-Domain"/>
</dbReference>
<evidence type="ECO:0000256" key="1">
    <source>
        <dbReference type="ARBA" id="ARBA00023122"/>
    </source>
</evidence>
<dbReference type="STRING" id="488535.SAMN04487963_1917"/>
<dbReference type="Gene3D" id="3.10.580.10">
    <property type="entry name" value="CBS-domain"/>
    <property type="match status" value="1"/>
</dbReference>
<dbReference type="SUPFAM" id="SSF54631">
    <property type="entry name" value="CBS-domain pair"/>
    <property type="match status" value="1"/>
</dbReference>
<dbReference type="RefSeq" id="WP_092021890.1">
    <property type="nucleotide sequence ID" value="NZ_FOUE01000002.1"/>
</dbReference>
<organism evidence="5 6">
    <name type="scientific">Marinobacter zhejiangensis</name>
    <dbReference type="NCBI Taxonomy" id="488535"/>
    <lineage>
        <taxon>Bacteria</taxon>
        <taxon>Pseudomonadati</taxon>
        <taxon>Pseudomonadota</taxon>
        <taxon>Gammaproteobacteria</taxon>
        <taxon>Pseudomonadales</taxon>
        <taxon>Marinobacteraceae</taxon>
        <taxon>Marinobacter</taxon>
    </lineage>
</organism>
<evidence type="ECO:0000313" key="5">
    <source>
        <dbReference type="EMBL" id="SFM25106.1"/>
    </source>
</evidence>
<dbReference type="InterPro" id="IPR046342">
    <property type="entry name" value="CBS_dom_sf"/>
</dbReference>
<dbReference type="OrthoDB" id="6371940at2"/>